<dbReference type="InterPro" id="IPR012292">
    <property type="entry name" value="Globin/Proto"/>
</dbReference>
<comment type="caution">
    <text evidence="12">The sequence shown here is derived from an EMBL/GenBank/DDBJ whole genome shotgun (WGS) entry which is preliminary data.</text>
</comment>
<dbReference type="Gene3D" id="3.40.50.80">
    <property type="entry name" value="Nucleotide-binding domain of ferredoxin-NADP reductase (FNR) module"/>
    <property type="match status" value="1"/>
</dbReference>
<reference evidence="12 13" key="1">
    <citation type="submission" date="2015-09" db="EMBL/GenBank/DDBJ databases">
        <title>Host preference determinants of Valsa canker pathogens revealed by comparative genomics.</title>
        <authorList>
            <person name="Yin Z."/>
            <person name="Huang L."/>
        </authorList>
    </citation>
    <scope>NUCLEOTIDE SEQUENCE [LARGE SCALE GENOMIC DNA]</scope>
    <source>
        <strain evidence="12 13">SXYLt</strain>
    </source>
</reference>
<protein>
    <recommendedName>
        <fullName evidence="2">nitric oxide dioxygenase</fullName>
        <ecNumber evidence="2">1.14.12.17</ecNumber>
    </recommendedName>
</protein>
<dbReference type="GO" id="GO:0008941">
    <property type="term" value="F:nitric oxide dioxygenase NAD(P)H activity"/>
    <property type="evidence" value="ECO:0007669"/>
    <property type="project" value="UniProtKB-EC"/>
</dbReference>
<accession>A0A423W2E0</accession>
<keyword evidence="13" id="KW-1185">Reference proteome</keyword>
<dbReference type="Pfam" id="PF00042">
    <property type="entry name" value="Globin"/>
    <property type="match status" value="1"/>
</dbReference>
<gene>
    <name evidence="12" type="ORF">VPNG_08699</name>
</gene>
<dbReference type="EMBL" id="LKEB01000064">
    <property type="protein sequence ID" value="ROV97490.1"/>
    <property type="molecule type" value="Genomic_DNA"/>
</dbReference>
<evidence type="ECO:0000256" key="7">
    <source>
        <dbReference type="ARBA" id="ARBA00023027"/>
    </source>
</evidence>
<keyword evidence="4" id="KW-0349">Heme</keyword>
<evidence type="ECO:0000256" key="1">
    <source>
        <dbReference type="ARBA" id="ARBA00006401"/>
    </source>
</evidence>
<organism evidence="12 13">
    <name type="scientific">Cytospora leucostoma</name>
    <dbReference type="NCBI Taxonomy" id="1230097"/>
    <lineage>
        <taxon>Eukaryota</taxon>
        <taxon>Fungi</taxon>
        <taxon>Dikarya</taxon>
        <taxon>Ascomycota</taxon>
        <taxon>Pezizomycotina</taxon>
        <taxon>Sordariomycetes</taxon>
        <taxon>Sordariomycetidae</taxon>
        <taxon>Diaporthales</taxon>
        <taxon>Cytosporaceae</taxon>
        <taxon>Cytospora</taxon>
    </lineage>
</organism>
<dbReference type="Gene3D" id="1.10.490.10">
    <property type="entry name" value="Globins"/>
    <property type="match status" value="1"/>
</dbReference>
<dbReference type="GO" id="GO:0046872">
    <property type="term" value="F:metal ion binding"/>
    <property type="evidence" value="ECO:0007669"/>
    <property type="project" value="UniProtKB-KW"/>
</dbReference>
<dbReference type="InterPro" id="IPR000971">
    <property type="entry name" value="Globin"/>
</dbReference>
<evidence type="ECO:0000259" key="11">
    <source>
        <dbReference type="PROSITE" id="PS51384"/>
    </source>
</evidence>
<dbReference type="SUPFAM" id="SSF46458">
    <property type="entry name" value="Globin-like"/>
    <property type="match status" value="1"/>
</dbReference>
<dbReference type="InterPro" id="IPR039261">
    <property type="entry name" value="FNR_nucleotide-bd"/>
</dbReference>
<proteinExistence type="inferred from homology"/>
<dbReference type="PROSITE" id="PS51384">
    <property type="entry name" value="FAD_FR"/>
    <property type="match status" value="1"/>
</dbReference>
<evidence type="ECO:0000313" key="13">
    <source>
        <dbReference type="Proteomes" id="UP000285146"/>
    </source>
</evidence>
<dbReference type="InterPro" id="IPR001433">
    <property type="entry name" value="OxRdtase_FAD/NAD-bd"/>
</dbReference>
<dbReference type="InterPro" id="IPR017927">
    <property type="entry name" value="FAD-bd_FR_type"/>
</dbReference>
<dbReference type="PANTHER" id="PTHR43396">
    <property type="entry name" value="FLAVOHEMOPROTEIN"/>
    <property type="match status" value="1"/>
</dbReference>
<dbReference type="EC" id="1.14.12.17" evidence="2"/>
<evidence type="ECO:0000256" key="5">
    <source>
        <dbReference type="ARBA" id="ARBA00022723"/>
    </source>
</evidence>
<comment type="similarity">
    <text evidence="1">In the C-terminal section; belongs to the flavoprotein pyridine nucleotide cytochrome reductase family.</text>
</comment>
<evidence type="ECO:0000256" key="9">
    <source>
        <dbReference type="ARBA" id="ARBA00049433"/>
    </source>
</evidence>
<evidence type="ECO:0000256" key="4">
    <source>
        <dbReference type="ARBA" id="ARBA00022617"/>
    </source>
</evidence>
<keyword evidence="3" id="KW-0216">Detoxification</keyword>
<dbReference type="GO" id="GO:0046210">
    <property type="term" value="P:nitric oxide catabolic process"/>
    <property type="evidence" value="ECO:0007669"/>
    <property type="project" value="TreeGrafter"/>
</dbReference>
<feature type="domain" description="FAD-binding FR-type" evidence="11">
    <location>
        <begin position="151"/>
        <end position="264"/>
    </location>
</feature>
<keyword evidence="7" id="KW-0520">NAD</keyword>
<dbReference type="InParanoid" id="A0A423W2E0"/>
<sequence>MALTYNEAQLVKSTIPFLKEHGENISHTVYNNLIEKHPELNNTLNLIHLKDGRLARALTVVILRFASSINNISELIPKLERICNKHCTLGIQPEHYEILGDLLIETFEDSMGPQMTSEMKVAWTKAYRILSHMMIGREKIIYKDFERYKWAGWRKFTLDRKVCEADGLYSLYLVPNDDVQLPKFLPGQYISIRLFVPEVGYYQTRQYSLSDVPRAGDYYRITLKRVRAYGPDHDKGMLSNILIDRLHTGEEIECSHPSGEFFVDTSVPTRIPIILISAGSGVGPLMSILNAVTEGQPTRHVTWIHGCRTDVPFNMRLAVIQRRCPYLQTAIFKTAPMRGDVQGVTYNFDCRVNLNLVRPELLHTDHGSAEYYICGPEPFMKTMIQQLVDMGVDPGRIKFELFSVGEMKLDSVGNYFPPSNNTSAASSIICPFSGTTGVHLEQASDVTN</sequence>
<evidence type="ECO:0000256" key="8">
    <source>
        <dbReference type="ARBA" id="ARBA00048649"/>
    </source>
</evidence>
<dbReference type="GO" id="GO:0071949">
    <property type="term" value="F:FAD binding"/>
    <property type="evidence" value="ECO:0007669"/>
    <property type="project" value="TreeGrafter"/>
</dbReference>
<dbReference type="OrthoDB" id="436496at2759"/>
<keyword evidence="5" id="KW-0479">Metal-binding</keyword>
<dbReference type="SUPFAM" id="SSF52343">
    <property type="entry name" value="Ferredoxin reductase-like, C-terminal NADP-linked domain"/>
    <property type="match status" value="1"/>
</dbReference>
<dbReference type="AlphaFoldDB" id="A0A423W2E0"/>
<comment type="catalytic activity">
    <reaction evidence="9">
        <text>2 nitric oxide + NADPH + 2 O2 = 2 nitrate + NADP(+) + H(+)</text>
        <dbReference type="Rhea" id="RHEA:19465"/>
        <dbReference type="ChEBI" id="CHEBI:15378"/>
        <dbReference type="ChEBI" id="CHEBI:15379"/>
        <dbReference type="ChEBI" id="CHEBI:16480"/>
        <dbReference type="ChEBI" id="CHEBI:17632"/>
        <dbReference type="ChEBI" id="CHEBI:57783"/>
        <dbReference type="ChEBI" id="CHEBI:58349"/>
        <dbReference type="EC" id="1.14.12.17"/>
    </reaction>
</comment>
<evidence type="ECO:0000256" key="6">
    <source>
        <dbReference type="ARBA" id="ARBA00023004"/>
    </source>
</evidence>
<comment type="catalytic activity">
    <reaction evidence="8">
        <text>2 nitric oxide + NADH + 2 O2 = 2 nitrate + NAD(+) + H(+)</text>
        <dbReference type="Rhea" id="RHEA:19469"/>
        <dbReference type="ChEBI" id="CHEBI:15378"/>
        <dbReference type="ChEBI" id="CHEBI:15379"/>
        <dbReference type="ChEBI" id="CHEBI:16480"/>
        <dbReference type="ChEBI" id="CHEBI:17632"/>
        <dbReference type="ChEBI" id="CHEBI:57540"/>
        <dbReference type="ChEBI" id="CHEBI:57945"/>
        <dbReference type="EC" id="1.14.12.17"/>
    </reaction>
</comment>
<dbReference type="CDD" id="cd06184">
    <property type="entry name" value="flavohem_like_fad_nad_binding"/>
    <property type="match status" value="1"/>
</dbReference>
<dbReference type="GO" id="GO:0019825">
    <property type="term" value="F:oxygen binding"/>
    <property type="evidence" value="ECO:0007669"/>
    <property type="project" value="InterPro"/>
</dbReference>
<evidence type="ECO:0000256" key="2">
    <source>
        <dbReference type="ARBA" id="ARBA00012229"/>
    </source>
</evidence>
<dbReference type="STRING" id="1230097.A0A423W2E0"/>
<dbReference type="GO" id="GO:0071500">
    <property type="term" value="P:cellular response to nitrosative stress"/>
    <property type="evidence" value="ECO:0007669"/>
    <property type="project" value="TreeGrafter"/>
</dbReference>
<evidence type="ECO:0000259" key="10">
    <source>
        <dbReference type="PROSITE" id="PS01033"/>
    </source>
</evidence>
<evidence type="ECO:0000313" key="12">
    <source>
        <dbReference type="EMBL" id="ROV97490.1"/>
    </source>
</evidence>
<dbReference type="SUPFAM" id="SSF63380">
    <property type="entry name" value="Riboflavin synthase domain-like"/>
    <property type="match status" value="1"/>
</dbReference>
<dbReference type="Pfam" id="PF00175">
    <property type="entry name" value="NAD_binding_1"/>
    <property type="match status" value="1"/>
</dbReference>
<dbReference type="InterPro" id="IPR009050">
    <property type="entry name" value="Globin-like_sf"/>
</dbReference>
<name>A0A423W2E0_9PEZI</name>
<dbReference type="Gene3D" id="2.40.30.10">
    <property type="entry name" value="Translation factors"/>
    <property type="match status" value="1"/>
</dbReference>
<dbReference type="FunCoup" id="A0A423W2E0">
    <property type="interactions" value="316"/>
</dbReference>
<dbReference type="PANTHER" id="PTHR43396:SF3">
    <property type="entry name" value="FLAVOHEMOPROTEIN"/>
    <property type="match status" value="1"/>
</dbReference>
<dbReference type="Proteomes" id="UP000285146">
    <property type="component" value="Unassembled WGS sequence"/>
</dbReference>
<dbReference type="GO" id="GO:0009636">
    <property type="term" value="P:response to toxic substance"/>
    <property type="evidence" value="ECO:0007669"/>
    <property type="project" value="UniProtKB-KW"/>
</dbReference>
<feature type="domain" description="Globin" evidence="10">
    <location>
        <begin position="2"/>
        <end position="139"/>
    </location>
</feature>
<dbReference type="InterPro" id="IPR017938">
    <property type="entry name" value="Riboflavin_synthase-like_b-brl"/>
</dbReference>
<keyword evidence="6" id="KW-0408">Iron</keyword>
<evidence type="ECO:0000256" key="3">
    <source>
        <dbReference type="ARBA" id="ARBA00022575"/>
    </source>
</evidence>
<dbReference type="PROSITE" id="PS01033">
    <property type="entry name" value="GLOBIN"/>
    <property type="match status" value="1"/>
</dbReference>
<dbReference type="GO" id="GO:0020037">
    <property type="term" value="F:heme binding"/>
    <property type="evidence" value="ECO:0007669"/>
    <property type="project" value="InterPro"/>
</dbReference>